<evidence type="ECO:0000313" key="10">
    <source>
        <dbReference type="Proteomes" id="UP000823936"/>
    </source>
</evidence>
<evidence type="ECO:0000256" key="4">
    <source>
        <dbReference type="ARBA" id="ARBA00022475"/>
    </source>
</evidence>
<dbReference type="SUPFAM" id="SSF52540">
    <property type="entry name" value="P-loop containing nucleoside triphosphate hydrolases"/>
    <property type="match status" value="1"/>
</dbReference>
<evidence type="ECO:0000313" key="9">
    <source>
        <dbReference type="EMBL" id="HIV99029.1"/>
    </source>
</evidence>
<dbReference type="SMART" id="SM00382">
    <property type="entry name" value="AAA"/>
    <property type="match status" value="1"/>
</dbReference>
<evidence type="ECO:0000256" key="7">
    <source>
        <dbReference type="ARBA" id="ARBA00023136"/>
    </source>
</evidence>
<evidence type="ECO:0000256" key="5">
    <source>
        <dbReference type="ARBA" id="ARBA00022741"/>
    </source>
</evidence>
<dbReference type="PROSITE" id="PS50893">
    <property type="entry name" value="ABC_TRANSPORTER_2"/>
    <property type="match status" value="1"/>
</dbReference>
<dbReference type="Pfam" id="PF00005">
    <property type="entry name" value="ABC_tran"/>
    <property type="match status" value="1"/>
</dbReference>
<evidence type="ECO:0000256" key="2">
    <source>
        <dbReference type="ARBA" id="ARBA00005417"/>
    </source>
</evidence>
<proteinExistence type="inferred from homology"/>
<dbReference type="InterPro" id="IPR003593">
    <property type="entry name" value="AAA+_ATPase"/>
</dbReference>
<dbReference type="PROSITE" id="PS00211">
    <property type="entry name" value="ABC_TRANSPORTER_1"/>
    <property type="match status" value="1"/>
</dbReference>
<dbReference type="InterPro" id="IPR013563">
    <property type="entry name" value="Oligopep_ABC_C"/>
</dbReference>
<dbReference type="FunFam" id="3.40.50.300:FF:000016">
    <property type="entry name" value="Oligopeptide ABC transporter ATP-binding component"/>
    <property type="match status" value="1"/>
</dbReference>
<sequence length="333" mass="37125">MKDSNNLLEIDDLHTFFYTDIGTARAVDGVSFSIPKGKTIGVVGESGCGKSVTSLSVMRLLQEPQGQITSGEIRFSMRDGKTVNLAKAPIKLMQHIRGNEISMIFQEPMTTLNPVFTIGKQLDEVLLLHVEYKKKSEIRAKSIELLKLVGIANSERVYKMYPHELSGGMRQRVVIAMALACDPQLIIADEPTTALDVTIQAQILDLMRNLKSKINASIMLITHDLGVVAEMADLVVVMYSGRIVEMGTTVDIFKNPLHPYTIGLMKSRPNMIDKDEKLYSIPGNVPSPINLPNHCYFKNRCEKCVAKCSDVYPELIKVSDTHSVSCYLYKEEK</sequence>
<dbReference type="Proteomes" id="UP000823936">
    <property type="component" value="Unassembled WGS sequence"/>
</dbReference>
<dbReference type="GO" id="GO:0005886">
    <property type="term" value="C:plasma membrane"/>
    <property type="evidence" value="ECO:0007669"/>
    <property type="project" value="UniProtKB-SubCell"/>
</dbReference>
<dbReference type="NCBIfam" id="TIGR01727">
    <property type="entry name" value="oligo_HPY"/>
    <property type="match status" value="1"/>
</dbReference>
<dbReference type="AlphaFoldDB" id="A0A9D1TMV2"/>
<evidence type="ECO:0000256" key="1">
    <source>
        <dbReference type="ARBA" id="ARBA00004417"/>
    </source>
</evidence>
<dbReference type="PANTHER" id="PTHR43297:SF2">
    <property type="entry name" value="DIPEPTIDE TRANSPORT ATP-BINDING PROTEIN DPPD"/>
    <property type="match status" value="1"/>
</dbReference>
<dbReference type="CDD" id="cd03257">
    <property type="entry name" value="ABC_NikE_OppD_transporters"/>
    <property type="match status" value="1"/>
</dbReference>
<evidence type="ECO:0000259" key="8">
    <source>
        <dbReference type="PROSITE" id="PS50893"/>
    </source>
</evidence>
<accession>A0A9D1TMV2</accession>
<dbReference type="GO" id="GO:0015833">
    <property type="term" value="P:peptide transport"/>
    <property type="evidence" value="ECO:0007669"/>
    <property type="project" value="InterPro"/>
</dbReference>
<protein>
    <submittedName>
        <fullName evidence="9">ABC transporter ATP-binding protein</fullName>
    </submittedName>
</protein>
<name>A0A9D1TMV2_9SPIO</name>
<dbReference type="InterPro" id="IPR027417">
    <property type="entry name" value="P-loop_NTPase"/>
</dbReference>
<reference evidence="9" key="2">
    <citation type="submission" date="2021-04" db="EMBL/GenBank/DDBJ databases">
        <authorList>
            <person name="Gilroy R."/>
        </authorList>
    </citation>
    <scope>NUCLEOTIDE SEQUENCE</scope>
    <source>
        <strain evidence="9">Gambia11-129</strain>
    </source>
</reference>
<dbReference type="PANTHER" id="PTHR43297">
    <property type="entry name" value="OLIGOPEPTIDE TRANSPORT ATP-BINDING PROTEIN APPD"/>
    <property type="match status" value="1"/>
</dbReference>
<dbReference type="GO" id="GO:0005524">
    <property type="term" value="F:ATP binding"/>
    <property type="evidence" value="ECO:0007669"/>
    <property type="project" value="UniProtKB-KW"/>
</dbReference>
<comment type="subcellular location">
    <subcellularLocation>
        <location evidence="1">Cell inner membrane</location>
        <topology evidence="1">Peripheral membrane protein</topology>
    </subcellularLocation>
</comment>
<dbReference type="InterPro" id="IPR003439">
    <property type="entry name" value="ABC_transporter-like_ATP-bd"/>
</dbReference>
<reference evidence="9" key="1">
    <citation type="journal article" date="2021" name="PeerJ">
        <title>Extensive microbial diversity within the chicken gut microbiome revealed by metagenomics and culture.</title>
        <authorList>
            <person name="Gilroy R."/>
            <person name="Ravi A."/>
            <person name="Getino M."/>
            <person name="Pursley I."/>
            <person name="Horton D.L."/>
            <person name="Alikhan N.F."/>
            <person name="Baker D."/>
            <person name="Gharbi K."/>
            <person name="Hall N."/>
            <person name="Watson M."/>
            <person name="Adriaenssens E.M."/>
            <person name="Foster-Nyarko E."/>
            <person name="Jarju S."/>
            <person name="Secka A."/>
            <person name="Antonio M."/>
            <person name="Oren A."/>
            <person name="Chaudhuri R.R."/>
            <person name="La Ragione R."/>
            <person name="Hildebrand F."/>
            <person name="Pallen M.J."/>
        </authorList>
    </citation>
    <scope>NUCLEOTIDE SEQUENCE</scope>
    <source>
        <strain evidence="9">Gambia11-129</strain>
    </source>
</reference>
<dbReference type="Gene3D" id="3.40.50.300">
    <property type="entry name" value="P-loop containing nucleotide triphosphate hydrolases"/>
    <property type="match status" value="1"/>
</dbReference>
<keyword evidence="5" id="KW-0547">Nucleotide-binding</keyword>
<keyword evidence="7" id="KW-0472">Membrane</keyword>
<keyword evidence="3" id="KW-0813">Transport</keyword>
<keyword evidence="6 9" id="KW-0067">ATP-binding</keyword>
<keyword evidence="4" id="KW-1003">Cell membrane</keyword>
<dbReference type="EMBL" id="DXHU01000017">
    <property type="protein sequence ID" value="HIV99029.1"/>
    <property type="molecule type" value="Genomic_DNA"/>
</dbReference>
<comment type="caution">
    <text evidence="9">The sequence shown here is derived from an EMBL/GenBank/DDBJ whole genome shotgun (WGS) entry which is preliminary data.</text>
</comment>
<comment type="similarity">
    <text evidence="2">Belongs to the ABC transporter superfamily.</text>
</comment>
<dbReference type="InterPro" id="IPR050388">
    <property type="entry name" value="ABC_Ni/Peptide_Import"/>
</dbReference>
<dbReference type="GO" id="GO:0016887">
    <property type="term" value="F:ATP hydrolysis activity"/>
    <property type="evidence" value="ECO:0007669"/>
    <property type="project" value="InterPro"/>
</dbReference>
<evidence type="ECO:0000256" key="3">
    <source>
        <dbReference type="ARBA" id="ARBA00022448"/>
    </source>
</evidence>
<feature type="domain" description="ABC transporter" evidence="8">
    <location>
        <begin position="8"/>
        <end position="265"/>
    </location>
</feature>
<evidence type="ECO:0000256" key="6">
    <source>
        <dbReference type="ARBA" id="ARBA00022840"/>
    </source>
</evidence>
<dbReference type="Pfam" id="PF08352">
    <property type="entry name" value="oligo_HPY"/>
    <property type="match status" value="1"/>
</dbReference>
<organism evidence="9 10">
    <name type="scientific">Candidatus Ornithospirochaeta avicola</name>
    <dbReference type="NCBI Taxonomy" id="2840896"/>
    <lineage>
        <taxon>Bacteria</taxon>
        <taxon>Pseudomonadati</taxon>
        <taxon>Spirochaetota</taxon>
        <taxon>Spirochaetia</taxon>
        <taxon>Spirochaetales</taxon>
        <taxon>Spirochaetaceae</taxon>
        <taxon>Spirochaetaceae incertae sedis</taxon>
        <taxon>Candidatus Ornithospirochaeta</taxon>
    </lineage>
</organism>
<gene>
    <name evidence="9" type="ORF">IAB12_04555</name>
</gene>
<dbReference type="InterPro" id="IPR017871">
    <property type="entry name" value="ABC_transporter-like_CS"/>
</dbReference>